<gene>
    <name evidence="8" type="ORF">IAB75_06315</name>
</gene>
<dbReference type="PANTHER" id="PTHR31776:SF0">
    <property type="entry name" value="ALPHA-L-ARABINOFURANOSIDASE 1"/>
    <property type="match status" value="1"/>
</dbReference>
<evidence type="ECO:0000313" key="9">
    <source>
        <dbReference type="Proteomes" id="UP000725002"/>
    </source>
</evidence>
<dbReference type="InterPro" id="IPR013780">
    <property type="entry name" value="Glyco_hydro_b"/>
</dbReference>
<evidence type="ECO:0000256" key="1">
    <source>
        <dbReference type="ARBA" id="ARBA00001462"/>
    </source>
</evidence>
<evidence type="ECO:0000256" key="3">
    <source>
        <dbReference type="ARBA" id="ARBA00012670"/>
    </source>
</evidence>
<dbReference type="Pfam" id="PF22848">
    <property type="entry name" value="ASD1_dom"/>
    <property type="match status" value="1"/>
</dbReference>
<keyword evidence="5" id="KW-0378">Hydrolase</keyword>
<dbReference type="InterPro" id="IPR017853">
    <property type="entry name" value="GH"/>
</dbReference>
<dbReference type="Pfam" id="PF06964">
    <property type="entry name" value="Alpha-L-AF_C"/>
    <property type="match status" value="1"/>
</dbReference>
<dbReference type="Gene3D" id="2.60.120.560">
    <property type="entry name" value="Exo-inulinase, domain 1"/>
    <property type="match status" value="1"/>
</dbReference>
<dbReference type="AlphaFoldDB" id="A0A940DU02"/>
<dbReference type="EMBL" id="JADILV010000041">
    <property type="protein sequence ID" value="MBO8483711.1"/>
    <property type="molecule type" value="Genomic_DNA"/>
</dbReference>
<dbReference type="InterPro" id="IPR051563">
    <property type="entry name" value="Glycosyl_Hydrolase_51"/>
</dbReference>
<sequence length="810" mass="89083">MSFPYPSAAVEKPADRPVKTVSVDTSSVGGRITPYLYGACIEDVNHEIYGGLYDQKIFGESFEEPAPSPVMPGFSSYEGEWIPYGDSVEVCAHPGAKLVYDLKTVSDGTVGADIRFTGVHGDNAGILVRVSGPGNGADAFFGYEISLSSDGKKVVVGKHKNNFTHLADVAVSCNPRNWNRLEAEMSDGWLSVLLNGETVYRTEDNDPDLSCGKAALRTWNMNAVFRNLSIDDGTGAVCPVFKGEPRICVSRQWQEFATGNVVPEYRIDTVDAFNGRNAQVIRFVSGTGKAGISNSGLNGWGISVREGRRMEGSLWLRNTGPGKTSVKVALADSGRTGEYAACGITVSGTEWKKYPFSLVPDATDTAACFVIYMERPGEVVADQAVLMSAGEDRFHGLPLRKDIASAMVAQGLTFLRYGGTMINASGYRFKKMIGDPDSRPPYHGHWYRYSTNGFGIEDFLKFCEAAGFIPAFAINIEESPEDMADMIEYLNGPVTSEWGRKRSENGHPEPYGVKYIGIGNEEVLFHGDRADEYDHYVERFLLLHDAMKSKDPSLELVCTAWWRPDSPNIEKVFRALDGKASYWDYHPWADGLSSGAEVESCLKEMYGLFHKWNPDTEMKCAIFEENGNLHNMQRALGHVTLQNAVRRMGDFVLASCAANALQPYGQNDNGWDQGQVFFTPSRVWGMPPYHAQKMASENHLPLLVKSDVANADGVSCRHLDMTATRSVSGDALVLHIANLSPFPENVRLDIPLPDSPDHISAWCISGELGEENTVSDPRRISPEVLDVYMSAGMCGIELPAYSYTVVRVTY</sequence>
<dbReference type="EC" id="3.2.1.55" evidence="3"/>
<dbReference type="InterPro" id="IPR010496">
    <property type="entry name" value="AL/BT2_dom"/>
</dbReference>
<evidence type="ECO:0000256" key="6">
    <source>
        <dbReference type="ARBA" id="ARBA00023180"/>
    </source>
</evidence>
<dbReference type="SMART" id="SM00813">
    <property type="entry name" value="Alpha-L-AF_C"/>
    <property type="match status" value="1"/>
</dbReference>
<dbReference type="Gene3D" id="2.60.40.1180">
    <property type="entry name" value="Golgi alpha-mannosidase II"/>
    <property type="match status" value="1"/>
</dbReference>
<evidence type="ECO:0000259" key="7">
    <source>
        <dbReference type="SMART" id="SM00813"/>
    </source>
</evidence>
<keyword evidence="6" id="KW-0325">Glycoprotein</keyword>
<proteinExistence type="inferred from homology"/>
<dbReference type="PANTHER" id="PTHR31776">
    <property type="entry name" value="ALPHA-L-ARABINOFURANOSIDASE 1"/>
    <property type="match status" value="1"/>
</dbReference>
<dbReference type="Pfam" id="PF06439">
    <property type="entry name" value="3keto-disac_hyd"/>
    <property type="match status" value="1"/>
</dbReference>
<dbReference type="SUPFAM" id="SSF51445">
    <property type="entry name" value="(Trans)glycosidases"/>
    <property type="match status" value="1"/>
</dbReference>
<dbReference type="InterPro" id="IPR010720">
    <property type="entry name" value="Alpha-L-AF_C"/>
</dbReference>
<organism evidence="8 9">
    <name type="scientific">Candidatus Cryptobacteroides avicola</name>
    <dbReference type="NCBI Taxonomy" id="2840757"/>
    <lineage>
        <taxon>Bacteria</taxon>
        <taxon>Pseudomonadati</taxon>
        <taxon>Bacteroidota</taxon>
        <taxon>Bacteroidia</taxon>
        <taxon>Bacteroidales</taxon>
        <taxon>Candidatus Cryptobacteroides</taxon>
    </lineage>
</organism>
<evidence type="ECO:0000256" key="4">
    <source>
        <dbReference type="ARBA" id="ARBA00022729"/>
    </source>
</evidence>
<dbReference type="InterPro" id="IPR055235">
    <property type="entry name" value="ASD1_cat"/>
</dbReference>
<comment type="similarity">
    <text evidence="2">Belongs to the glycosyl hydrolase 51 family.</text>
</comment>
<evidence type="ECO:0000256" key="5">
    <source>
        <dbReference type="ARBA" id="ARBA00022801"/>
    </source>
</evidence>
<evidence type="ECO:0000256" key="2">
    <source>
        <dbReference type="ARBA" id="ARBA00007186"/>
    </source>
</evidence>
<name>A0A940DU02_9BACT</name>
<keyword evidence="4" id="KW-0732">Signal</keyword>
<dbReference type="Gene3D" id="3.20.20.80">
    <property type="entry name" value="Glycosidases"/>
    <property type="match status" value="1"/>
</dbReference>
<protein>
    <recommendedName>
        <fullName evidence="3">non-reducing end alpha-L-arabinofuranosidase</fullName>
        <ecNumber evidence="3">3.2.1.55</ecNumber>
    </recommendedName>
</protein>
<dbReference type="GO" id="GO:0046373">
    <property type="term" value="P:L-arabinose metabolic process"/>
    <property type="evidence" value="ECO:0007669"/>
    <property type="project" value="InterPro"/>
</dbReference>
<dbReference type="Proteomes" id="UP000725002">
    <property type="component" value="Unassembled WGS sequence"/>
</dbReference>
<comment type="caution">
    <text evidence="8">The sequence shown here is derived from an EMBL/GenBank/DDBJ whole genome shotgun (WGS) entry which is preliminary data.</text>
</comment>
<dbReference type="GO" id="GO:0046556">
    <property type="term" value="F:alpha-L-arabinofuranosidase activity"/>
    <property type="evidence" value="ECO:0007669"/>
    <property type="project" value="UniProtKB-EC"/>
</dbReference>
<reference evidence="8" key="1">
    <citation type="submission" date="2020-10" db="EMBL/GenBank/DDBJ databases">
        <authorList>
            <person name="Gilroy R."/>
        </authorList>
    </citation>
    <scope>NUCLEOTIDE SEQUENCE</scope>
    <source>
        <strain evidence="8">G3-8215</strain>
    </source>
</reference>
<comment type="catalytic activity">
    <reaction evidence="1">
        <text>Hydrolysis of terminal non-reducing alpha-L-arabinofuranoside residues in alpha-L-arabinosides.</text>
        <dbReference type="EC" id="3.2.1.55"/>
    </reaction>
</comment>
<accession>A0A940DU02</accession>
<feature type="domain" description="Alpha-L-arabinofuranosidase C-terminal" evidence="7">
    <location>
        <begin position="624"/>
        <end position="802"/>
    </location>
</feature>
<reference evidence="8" key="2">
    <citation type="journal article" date="2021" name="PeerJ">
        <title>Extensive microbial diversity within the chicken gut microbiome revealed by metagenomics and culture.</title>
        <authorList>
            <person name="Gilroy R."/>
            <person name="Ravi A."/>
            <person name="Getino M."/>
            <person name="Pursley I."/>
            <person name="Horton D.L."/>
            <person name="Alikhan N.F."/>
            <person name="Baker D."/>
            <person name="Gharbi K."/>
            <person name="Hall N."/>
            <person name="Watson M."/>
            <person name="Adriaenssens E.M."/>
            <person name="Foster-Nyarko E."/>
            <person name="Jarju S."/>
            <person name="Secka A."/>
            <person name="Antonio M."/>
            <person name="Oren A."/>
            <person name="Chaudhuri R.R."/>
            <person name="La Ragione R."/>
            <person name="Hildebrand F."/>
            <person name="Pallen M.J."/>
        </authorList>
    </citation>
    <scope>NUCLEOTIDE SEQUENCE</scope>
    <source>
        <strain evidence="8">G3-8215</strain>
    </source>
</reference>
<evidence type="ECO:0000313" key="8">
    <source>
        <dbReference type="EMBL" id="MBO8483711.1"/>
    </source>
</evidence>